<dbReference type="PANTHER" id="PTHR13369">
    <property type="match status" value="1"/>
</dbReference>
<dbReference type="Pfam" id="PF13679">
    <property type="entry name" value="Methyltransf_32"/>
    <property type="match status" value="1"/>
</dbReference>
<keyword evidence="2" id="KW-0808">Transferase</keyword>
<name>A0ABT1E4Q6_9FIRM</name>
<accession>A0ABT1E4Q6</accession>
<evidence type="ECO:0000313" key="3">
    <source>
        <dbReference type="Proteomes" id="UP001523566"/>
    </source>
</evidence>
<dbReference type="InterPro" id="IPR025714">
    <property type="entry name" value="Methyltranfer_dom"/>
</dbReference>
<comment type="caution">
    <text evidence="2">The sequence shown here is derived from an EMBL/GenBank/DDBJ whole genome shotgun (WGS) entry which is preliminary data.</text>
</comment>
<dbReference type="RefSeq" id="WP_262064597.1">
    <property type="nucleotide sequence ID" value="NZ_JAMXOD010000001.1"/>
</dbReference>
<protein>
    <submittedName>
        <fullName evidence="2">SAM-dependent methyltransferase</fullName>
    </submittedName>
</protein>
<dbReference type="GO" id="GO:0032259">
    <property type="term" value="P:methylation"/>
    <property type="evidence" value="ECO:0007669"/>
    <property type="project" value="UniProtKB-KW"/>
</dbReference>
<evidence type="ECO:0000313" key="2">
    <source>
        <dbReference type="EMBL" id="MCP1100808.1"/>
    </source>
</evidence>
<dbReference type="PANTHER" id="PTHR13369:SF3">
    <property type="entry name" value="METHYLTRANSFERASE DOMAIN-CONTAINING PROTEIN"/>
    <property type="match status" value="1"/>
</dbReference>
<dbReference type="InterPro" id="IPR029063">
    <property type="entry name" value="SAM-dependent_MTases_sf"/>
</dbReference>
<dbReference type="SUPFAM" id="SSF53335">
    <property type="entry name" value="S-adenosyl-L-methionine-dependent methyltransferases"/>
    <property type="match status" value="1"/>
</dbReference>
<dbReference type="EMBL" id="JAMZFW010000001">
    <property type="protein sequence ID" value="MCP1100808.1"/>
    <property type="molecule type" value="Genomic_DNA"/>
</dbReference>
<reference evidence="2 3" key="1">
    <citation type="journal article" date="2022" name="Genome Biol. Evol.">
        <title>Host diet, physiology and behaviors set the stage for Lachnospiraceae cladogenesis.</title>
        <authorList>
            <person name="Vera-Ponce De Leon A."/>
            <person name="Schneider M."/>
            <person name="Jahnes B.C."/>
            <person name="Sadowski V."/>
            <person name="Camuy-Velez L.A."/>
            <person name="Duan J."/>
            <person name="Sabree Z.L."/>
        </authorList>
    </citation>
    <scope>NUCLEOTIDE SEQUENCE [LARGE SCALE GENOMIC DNA]</scope>
    <source>
        <strain evidence="2 3">PAL113</strain>
    </source>
</reference>
<keyword evidence="3" id="KW-1185">Reference proteome</keyword>
<feature type="domain" description="Methyltransferase" evidence="1">
    <location>
        <begin position="151"/>
        <end position="286"/>
    </location>
</feature>
<keyword evidence="2" id="KW-0489">Methyltransferase</keyword>
<dbReference type="Gene3D" id="3.40.50.150">
    <property type="entry name" value="Vaccinia Virus protein VP39"/>
    <property type="match status" value="1"/>
</dbReference>
<proteinExistence type="predicted"/>
<evidence type="ECO:0000259" key="1">
    <source>
        <dbReference type="Pfam" id="PF13679"/>
    </source>
</evidence>
<gene>
    <name evidence="2" type="ORF">NK125_00060</name>
</gene>
<sequence length="376" mass="43809">MKELEKIVNKIVDENLIDIVLSNSREKEKEQKIKMRPVQKGTTQLFQVETFVGKQVFHQNLQGEEAKQVLQEKLELYRQMQARTTSAFYNVIISKKGKVTVKTRKEENKKIDASHNRQKNYIINEGDSVPFLQDLGVMTKEGKIHKEKYSKFKQINRFLEFIRDVLPHLDKNKKLRIIDFGCGKSYLTFAMYYYLKEQLGYEVDMTGLDLKVDVIQHCNQLAQKYGYQDLTFMIGDIKDYEGVNEVDMVVTLHACDTATDYALAKAIQWNAKVILSVPCCQHELNGQMKSELMKPVFKYGLIKERMAALYTDALRAMYLENKGYQVQILEFIDMEHTPKNILIRGVKGKSEQKNQKEIEQLESFLHVDPTIKKLLK</sequence>
<dbReference type="Proteomes" id="UP001523566">
    <property type="component" value="Unassembled WGS sequence"/>
</dbReference>
<dbReference type="GO" id="GO:0008168">
    <property type="term" value="F:methyltransferase activity"/>
    <property type="evidence" value="ECO:0007669"/>
    <property type="project" value="UniProtKB-KW"/>
</dbReference>
<organism evidence="2 3">
    <name type="scientific">Aequitasia blattaphilus</name>
    <dbReference type="NCBI Taxonomy" id="2949332"/>
    <lineage>
        <taxon>Bacteria</taxon>
        <taxon>Bacillati</taxon>
        <taxon>Bacillota</taxon>
        <taxon>Clostridia</taxon>
        <taxon>Lachnospirales</taxon>
        <taxon>Lachnospiraceae</taxon>
        <taxon>Aequitasia</taxon>
    </lineage>
</organism>
<dbReference type="CDD" id="cd02440">
    <property type="entry name" value="AdoMet_MTases"/>
    <property type="match status" value="1"/>
</dbReference>